<dbReference type="Proteomes" id="UP001596417">
    <property type="component" value="Unassembled WGS sequence"/>
</dbReference>
<dbReference type="RefSeq" id="WP_390206584.1">
    <property type="nucleotide sequence ID" value="NZ_JBHTAX010000001.1"/>
</dbReference>
<dbReference type="Pfam" id="PF00884">
    <property type="entry name" value="Sulfatase"/>
    <property type="match status" value="1"/>
</dbReference>
<evidence type="ECO:0000313" key="3">
    <source>
        <dbReference type="EMBL" id="MFC7191581.1"/>
    </source>
</evidence>
<accession>A0ABD5YWC9</accession>
<evidence type="ECO:0000259" key="2">
    <source>
        <dbReference type="Pfam" id="PF00884"/>
    </source>
</evidence>
<dbReference type="AlphaFoldDB" id="A0ABD5YWC9"/>
<dbReference type="InterPro" id="IPR017850">
    <property type="entry name" value="Alkaline_phosphatase_core_sf"/>
</dbReference>
<dbReference type="SUPFAM" id="SSF53649">
    <property type="entry name" value="Alkaline phosphatase-like"/>
    <property type="match status" value="1"/>
</dbReference>
<dbReference type="PANTHER" id="PTHR42693:SF33">
    <property type="entry name" value="ARYLSULFATASE"/>
    <property type="match status" value="1"/>
</dbReference>
<gene>
    <name evidence="3" type="ORF">ACFQL7_18460</name>
</gene>
<dbReference type="Gene3D" id="3.40.720.10">
    <property type="entry name" value="Alkaline Phosphatase, subunit A"/>
    <property type="match status" value="1"/>
</dbReference>
<dbReference type="InterPro" id="IPR000917">
    <property type="entry name" value="Sulfatase_N"/>
</dbReference>
<comment type="caution">
    <text evidence="3">The sequence shown here is derived from an EMBL/GenBank/DDBJ whole genome shotgun (WGS) entry which is preliminary data.</text>
</comment>
<feature type="domain" description="Sulfatase N-terminal" evidence="2">
    <location>
        <begin position="46"/>
        <end position="312"/>
    </location>
</feature>
<protein>
    <submittedName>
        <fullName evidence="3">Sulfatase-like hydrolase/transferase</fullName>
    </submittedName>
</protein>
<organism evidence="3 4">
    <name type="scientific">Halocatena marina</name>
    <dbReference type="NCBI Taxonomy" id="2934937"/>
    <lineage>
        <taxon>Archaea</taxon>
        <taxon>Methanobacteriati</taxon>
        <taxon>Methanobacteriota</taxon>
        <taxon>Stenosarchaea group</taxon>
        <taxon>Halobacteria</taxon>
        <taxon>Halobacteriales</taxon>
        <taxon>Natronomonadaceae</taxon>
        <taxon>Halocatena</taxon>
    </lineage>
</organism>
<keyword evidence="4" id="KW-1185">Reference proteome</keyword>
<dbReference type="EMBL" id="JBHTAX010000001">
    <property type="protein sequence ID" value="MFC7191581.1"/>
    <property type="molecule type" value="Genomic_DNA"/>
</dbReference>
<evidence type="ECO:0000256" key="1">
    <source>
        <dbReference type="ARBA" id="ARBA00008779"/>
    </source>
</evidence>
<name>A0ABD5YWC9_9EURY</name>
<evidence type="ECO:0000313" key="4">
    <source>
        <dbReference type="Proteomes" id="UP001596417"/>
    </source>
</evidence>
<comment type="similarity">
    <text evidence="1">Belongs to the sulfatase family.</text>
</comment>
<proteinExistence type="inferred from homology"/>
<reference evidence="3 4" key="1">
    <citation type="journal article" date="2019" name="Int. J. Syst. Evol. Microbiol.">
        <title>The Global Catalogue of Microorganisms (GCM) 10K type strain sequencing project: providing services to taxonomists for standard genome sequencing and annotation.</title>
        <authorList>
            <consortium name="The Broad Institute Genomics Platform"/>
            <consortium name="The Broad Institute Genome Sequencing Center for Infectious Disease"/>
            <person name="Wu L."/>
            <person name="Ma J."/>
        </authorList>
    </citation>
    <scope>NUCLEOTIDE SEQUENCE [LARGE SCALE GENOMIC DNA]</scope>
    <source>
        <strain evidence="3 4">RDMS1</strain>
    </source>
</reference>
<dbReference type="PANTHER" id="PTHR42693">
    <property type="entry name" value="ARYLSULFATASE FAMILY MEMBER"/>
    <property type="match status" value="1"/>
</dbReference>
<sequence>MSGKACRSRTPTSIVRRPHLTATGPNHVLVLVIDALRPDCAPDLPLSFGSAITPGTWTFPSVTSMHTGLYPSEHGSHVRSADGTYLIPEQATDVDLLPVTLEQSGYSTFFASDFTIPLLAAGGWYQRHHASANTGAQHVVDRYRSWRQHRDKTFAYLHFSDLHEPLDPPSEYLGEQVDTTIDGLSTWNYDYWDAYDEDDPACLRYRENRLELYRACLAHVEAQLSPLLDEILEDTFLIVTGDHGELHWEHHEIDKQFSDSRPAYSVGHGGTPYDMLARVPAAAHHPDHGSIVPSGGWASLRDIPNTILRALGHDGPFPGVAWQDEIPDDRAVVCESCRHGTERKAVYRGTEKIIHSREDNVLLHSTVDPATPGETPARADQANVEELLAVIDEEWSAGENSNSGQMPGRMIKDRLEALGYK</sequence>
<dbReference type="InterPro" id="IPR050738">
    <property type="entry name" value="Sulfatase"/>
</dbReference>